<evidence type="ECO:0000256" key="4">
    <source>
        <dbReference type="ARBA" id="ARBA00034119"/>
    </source>
</evidence>
<evidence type="ECO:0000256" key="5">
    <source>
        <dbReference type="PROSITE-ProRule" id="PRU00042"/>
    </source>
</evidence>
<feature type="domain" description="C2H2-type" evidence="7">
    <location>
        <begin position="423"/>
        <end position="454"/>
    </location>
</feature>
<dbReference type="SUPFAM" id="SSF57667">
    <property type="entry name" value="beta-beta-alpha zinc fingers"/>
    <property type="match status" value="2"/>
</dbReference>
<dbReference type="Pfam" id="PF12756">
    <property type="entry name" value="zf-C2H2_2"/>
    <property type="match status" value="3"/>
</dbReference>
<dbReference type="GO" id="GO:0008270">
    <property type="term" value="F:zinc ion binding"/>
    <property type="evidence" value="ECO:0007669"/>
    <property type="project" value="UniProtKB-KW"/>
</dbReference>
<dbReference type="InterPro" id="IPR013087">
    <property type="entry name" value="Znf_C2H2_type"/>
</dbReference>
<dbReference type="SMART" id="SM00355">
    <property type="entry name" value="ZnF_C2H2"/>
    <property type="match status" value="5"/>
</dbReference>
<gene>
    <name evidence="8" type="ORF">NXF25_012611</name>
</gene>
<feature type="compositionally biased region" description="Basic and acidic residues" evidence="6">
    <location>
        <begin position="16"/>
        <end position="30"/>
    </location>
</feature>
<comment type="similarity">
    <text evidence="4">Belongs to the ZNF277 family.</text>
</comment>
<dbReference type="PROSITE" id="PS50157">
    <property type="entry name" value="ZINC_FINGER_C2H2_2"/>
    <property type="match status" value="2"/>
</dbReference>
<reference evidence="8 9" key="1">
    <citation type="journal article" date="2024" name="Proc. Natl. Acad. Sci. U.S.A.">
        <title>The genetic regulatory architecture and epigenomic basis for age-related changes in rattlesnake venom.</title>
        <authorList>
            <person name="Hogan M.P."/>
            <person name="Holding M.L."/>
            <person name="Nystrom G.S."/>
            <person name="Colston T.J."/>
            <person name="Bartlett D.A."/>
            <person name="Mason A.J."/>
            <person name="Ellsworth S.A."/>
            <person name="Rautsaw R.M."/>
            <person name="Lawrence K.C."/>
            <person name="Strickland J.L."/>
            <person name="He B."/>
            <person name="Fraser P."/>
            <person name="Margres M.J."/>
            <person name="Gilbert D.M."/>
            <person name="Gibbs H.L."/>
            <person name="Parkinson C.L."/>
            <person name="Rokyta D.R."/>
        </authorList>
    </citation>
    <scope>NUCLEOTIDE SEQUENCE [LARGE SCALE GENOMIC DNA]</scope>
    <source>
        <strain evidence="8">DRR0105</strain>
    </source>
</reference>
<sequence length="526" mass="62562">MNEDSSLVYFPSPMEQPRERQREDREESSAKRRCHSPTPYFSCSVGIHMLKSAPFGHKKESWRQSKAGRRRFGEKLLYLTIRPGGMACSRDWAAERRKDQQDYILEPLSLPESPGGISAEEESPSVPCLFCEEYYPISEQNQILKHMIIKHKLIIADVKLIADFRRYLLYWEKRFREQPIANFCCIIRTNSEAALEDQDDYFLLCDALPEDRELREKLQQQRLKDILDQQQQERYDADFHYICMFCDQPFSGNRSVLLNHMTKDHAFNIGLPDNIVNCKEFLDVLQKKIDSFQCLYCEKTFEDKNKLKDHMRKKQHRKINAKHQEYDRFYIINYLEFGKSWEQIQSEDDRELFHNQEEDWSDWEEHPVCAVCLFCEKQDDTPEKLCVHMEEAHGFNLLKIKSEYDLNFYQQVKLVNFIRRQVHQCQCFKCEKKFQLKKELIHHLEDSKHIADLPNRSVWDQPQYYFPTYENDTLLCALSDNEDGLTAEKRTENISVISEDISNIEALKQSSVLNELLHDELNNIET</sequence>
<evidence type="ECO:0000313" key="8">
    <source>
        <dbReference type="EMBL" id="KAK9399592.1"/>
    </source>
</evidence>
<dbReference type="PROSITE" id="PS00028">
    <property type="entry name" value="ZINC_FINGER_C2H2_1"/>
    <property type="match status" value="2"/>
</dbReference>
<comment type="caution">
    <text evidence="8">The sequence shown here is derived from an EMBL/GenBank/DDBJ whole genome shotgun (WGS) entry which is preliminary data.</text>
</comment>
<evidence type="ECO:0000259" key="7">
    <source>
        <dbReference type="PROSITE" id="PS50157"/>
    </source>
</evidence>
<dbReference type="Proteomes" id="UP001474421">
    <property type="component" value="Unassembled WGS sequence"/>
</dbReference>
<dbReference type="EMBL" id="JAOTOJ010000006">
    <property type="protein sequence ID" value="KAK9399592.1"/>
    <property type="molecule type" value="Genomic_DNA"/>
</dbReference>
<accession>A0AAW1BCE0</accession>
<feature type="region of interest" description="Disordered" evidence="6">
    <location>
        <begin position="1"/>
        <end position="35"/>
    </location>
</feature>
<dbReference type="InterPro" id="IPR040048">
    <property type="entry name" value="ZNF277"/>
</dbReference>
<dbReference type="AlphaFoldDB" id="A0AAW1BCE0"/>
<keyword evidence="9" id="KW-1185">Reference proteome</keyword>
<dbReference type="PANTHER" id="PTHR13267">
    <property type="entry name" value="ZINC FINGER PROTEIN 277"/>
    <property type="match status" value="1"/>
</dbReference>
<evidence type="ECO:0000313" key="9">
    <source>
        <dbReference type="Proteomes" id="UP001474421"/>
    </source>
</evidence>
<evidence type="ECO:0000256" key="2">
    <source>
        <dbReference type="ARBA" id="ARBA00022771"/>
    </source>
</evidence>
<dbReference type="InterPro" id="IPR036236">
    <property type="entry name" value="Znf_C2H2_sf"/>
</dbReference>
<keyword evidence="2 5" id="KW-0863">Zinc-finger</keyword>
<keyword evidence="1" id="KW-0479">Metal-binding</keyword>
<evidence type="ECO:0000256" key="6">
    <source>
        <dbReference type="SAM" id="MobiDB-lite"/>
    </source>
</evidence>
<protein>
    <submittedName>
        <fullName evidence="8">Zinc finger protein</fullName>
    </submittedName>
</protein>
<dbReference type="Gene3D" id="3.30.160.60">
    <property type="entry name" value="Classic Zinc Finger"/>
    <property type="match status" value="1"/>
</dbReference>
<name>A0AAW1BCE0_CROAD</name>
<evidence type="ECO:0000256" key="3">
    <source>
        <dbReference type="ARBA" id="ARBA00022833"/>
    </source>
</evidence>
<proteinExistence type="inferred from homology"/>
<organism evidence="8 9">
    <name type="scientific">Crotalus adamanteus</name>
    <name type="common">Eastern diamondback rattlesnake</name>
    <dbReference type="NCBI Taxonomy" id="8729"/>
    <lineage>
        <taxon>Eukaryota</taxon>
        <taxon>Metazoa</taxon>
        <taxon>Chordata</taxon>
        <taxon>Craniata</taxon>
        <taxon>Vertebrata</taxon>
        <taxon>Euteleostomi</taxon>
        <taxon>Lepidosauria</taxon>
        <taxon>Squamata</taxon>
        <taxon>Bifurcata</taxon>
        <taxon>Unidentata</taxon>
        <taxon>Episquamata</taxon>
        <taxon>Toxicofera</taxon>
        <taxon>Serpentes</taxon>
        <taxon>Colubroidea</taxon>
        <taxon>Viperidae</taxon>
        <taxon>Crotalinae</taxon>
        <taxon>Crotalus</taxon>
    </lineage>
</organism>
<dbReference type="InterPro" id="IPR041661">
    <property type="entry name" value="ZN622/Rei1/Reh1_Znf-C2H2"/>
</dbReference>
<feature type="domain" description="C2H2-type" evidence="7">
    <location>
        <begin position="292"/>
        <end position="321"/>
    </location>
</feature>
<evidence type="ECO:0000256" key="1">
    <source>
        <dbReference type="ARBA" id="ARBA00022723"/>
    </source>
</evidence>
<keyword evidence="3" id="KW-0862">Zinc</keyword>
<dbReference type="PANTHER" id="PTHR13267:SF3">
    <property type="entry name" value="ZINC FINGER PROTEIN 277"/>
    <property type="match status" value="1"/>
</dbReference>